<proteinExistence type="predicted"/>
<reference evidence="1 2" key="1">
    <citation type="journal article" date="2015" name="Nat. Commun.">
        <title>Production of butyrate from lysine and the Amadori product fructoselysine by a human gut commensal.</title>
        <authorList>
            <person name="Bui T.P."/>
            <person name="Ritari J."/>
            <person name="Boeren S."/>
            <person name="de Waard P."/>
            <person name="Plugge C.M."/>
            <person name="de Vos W.M."/>
        </authorList>
    </citation>
    <scope>NUCLEOTIDE SEQUENCE [LARGE SCALE GENOMIC DNA]</scope>
    <source>
        <strain evidence="1 2">AF211</strain>
    </source>
</reference>
<dbReference type="STRING" id="1297617.IB211_02142c"/>
<accession>A0A0S2W5A4</accession>
<dbReference type="AlphaFoldDB" id="A0A0S2W5A4"/>
<sequence>MGFMGNGKKILLVGWLVHRKDRGSHADIRFENETGGRDAGGI</sequence>
<evidence type="ECO:0000313" key="2">
    <source>
        <dbReference type="Proteomes" id="UP000064844"/>
    </source>
</evidence>
<dbReference type="KEGG" id="ibu:IB211_02142c"/>
<protein>
    <submittedName>
        <fullName evidence="1">Uncharacterized protein</fullName>
    </submittedName>
</protein>
<dbReference type="Proteomes" id="UP000064844">
    <property type="component" value="Chromosome"/>
</dbReference>
<gene>
    <name evidence="1" type="ORF">IB211_02142c</name>
</gene>
<dbReference type="EMBL" id="CP011307">
    <property type="protein sequence ID" value="ALP94533.1"/>
    <property type="molecule type" value="Genomic_DNA"/>
</dbReference>
<organism evidence="1 2">
    <name type="scientific">Intestinimonas butyriciproducens</name>
    <dbReference type="NCBI Taxonomy" id="1297617"/>
    <lineage>
        <taxon>Bacteria</taxon>
        <taxon>Bacillati</taxon>
        <taxon>Bacillota</taxon>
        <taxon>Clostridia</taxon>
        <taxon>Eubacteriales</taxon>
        <taxon>Intestinimonas</taxon>
    </lineage>
</organism>
<reference evidence="2" key="2">
    <citation type="submission" date="2015-04" db="EMBL/GenBank/DDBJ databases">
        <title>A butyrogenic pathway from the amino acid lysine in a human gut commensal.</title>
        <authorList>
            <person name="de Vos W.M."/>
            <person name="Bui N.T.P."/>
            <person name="Plugge C.M."/>
            <person name="Ritari J."/>
        </authorList>
    </citation>
    <scope>NUCLEOTIDE SEQUENCE [LARGE SCALE GENOMIC DNA]</scope>
    <source>
        <strain evidence="2">AF211</strain>
    </source>
</reference>
<keyword evidence="2" id="KW-1185">Reference proteome</keyword>
<evidence type="ECO:0000313" key="1">
    <source>
        <dbReference type="EMBL" id="ALP94533.1"/>
    </source>
</evidence>
<name>A0A0S2W5A4_9FIRM</name>